<sequence>MISRDIDLLAELRRAEASLPDSEVPLIQRARERSREAVDIVTAAVAVDPTLSDADRCCRDIDLLAELLCHLRVLARQAEQHRLAADELEAELEALSARVVELARRIAAAALPDWDAPARIRERSERLLPSRETLEEIADRLRRAVQPALLSHPAPEAVRLAALADQIAPRQA</sequence>
<gene>
    <name evidence="2" type="ORF">GCM10022416_55210</name>
</gene>
<proteinExistence type="predicted"/>
<dbReference type="RefSeq" id="WP_345024585.1">
    <property type="nucleotide sequence ID" value="NZ_BAABDO010000128.1"/>
</dbReference>
<evidence type="ECO:0000313" key="3">
    <source>
        <dbReference type="Proteomes" id="UP001500266"/>
    </source>
</evidence>
<organism evidence="2 3">
    <name type="scientific">Actinomadura keratinilytica</name>
    <dbReference type="NCBI Taxonomy" id="547461"/>
    <lineage>
        <taxon>Bacteria</taxon>
        <taxon>Bacillati</taxon>
        <taxon>Actinomycetota</taxon>
        <taxon>Actinomycetes</taxon>
        <taxon>Streptosporangiales</taxon>
        <taxon>Thermomonosporaceae</taxon>
        <taxon>Actinomadura</taxon>
    </lineage>
</organism>
<dbReference type="Proteomes" id="UP001500266">
    <property type="component" value="Unassembled WGS sequence"/>
</dbReference>
<feature type="coiled-coil region" evidence="1">
    <location>
        <begin position="71"/>
        <end position="105"/>
    </location>
</feature>
<accession>A0ABP7ZE62</accession>
<evidence type="ECO:0000313" key="2">
    <source>
        <dbReference type="EMBL" id="GAA4155057.1"/>
    </source>
</evidence>
<reference evidence="3" key="1">
    <citation type="journal article" date="2019" name="Int. J. Syst. Evol. Microbiol.">
        <title>The Global Catalogue of Microorganisms (GCM) 10K type strain sequencing project: providing services to taxonomists for standard genome sequencing and annotation.</title>
        <authorList>
            <consortium name="The Broad Institute Genomics Platform"/>
            <consortium name="The Broad Institute Genome Sequencing Center for Infectious Disease"/>
            <person name="Wu L."/>
            <person name="Ma J."/>
        </authorList>
    </citation>
    <scope>NUCLEOTIDE SEQUENCE [LARGE SCALE GENOMIC DNA]</scope>
    <source>
        <strain evidence="3">JCM 17316</strain>
    </source>
</reference>
<keyword evidence="3" id="KW-1185">Reference proteome</keyword>
<name>A0ABP7ZE62_9ACTN</name>
<evidence type="ECO:0000256" key="1">
    <source>
        <dbReference type="SAM" id="Coils"/>
    </source>
</evidence>
<dbReference type="EMBL" id="BAABDO010000128">
    <property type="protein sequence ID" value="GAA4155057.1"/>
    <property type="molecule type" value="Genomic_DNA"/>
</dbReference>
<comment type="caution">
    <text evidence="2">The sequence shown here is derived from an EMBL/GenBank/DDBJ whole genome shotgun (WGS) entry which is preliminary data.</text>
</comment>
<protein>
    <submittedName>
        <fullName evidence="2">Uncharacterized protein</fullName>
    </submittedName>
</protein>
<keyword evidence="1" id="KW-0175">Coiled coil</keyword>